<feature type="transmembrane region" description="Helical" evidence="1">
    <location>
        <begin position="9"/>
        <end position="27"/>
    </location>
</feature>
<dbReference type="AlphaFoldDB" id="A0A1G2E3P0"/>
<accession>A0A1G2E3P0</accession>
<keyword evidence="1" id="KW-1133">Transmembrane helix</keyword>
<evidence type="ECO:0000313" key="2">
    <source>
        <dbReference type="EMBL" id="OGZ20433.1"/>
    </source>
</evidence>
<evidence type="ECO:0000256" key="1">
    <source>
        <dbReference type="SAM" id="Phobius"/>
    </source>
</evidence>
<gene>
    <name evidence="2" type="ORF">A2494_00960</name>
</gene>
<dbReference type="Gene3D" id="2.60.40.10">
    <property type="entry name" value="Immunoglobulins"/>
    <property type="match status" value="1"/>
</dbReference>
<proteinExistence type="predicted"/>
<keyword evidence="1" id="KW-0472">Membrane</keyword>
<organism evidence="2 3">
    <name type="scientific">Candidatus Lloydbacteria bacterium RIFOXYC12_FULL_46_25</name>
    <dbReference type="NCBI Taxonomy" id="1798670"/>
    <lineage>
        <taxon>Bacteria</taxon>
        <taxon>Candidatus Lloydiibacteriota</taxon>
    </lineage>
</organism>
<keyword evidence="1" id="KW-0812">Transmembrane</keyword>
<protein>
    <recommendedName>
        <fullName evidence="4">Bacterial Ig domain-containing protein</fullName>
    </recommendedName>
</protein>
<dbReference type="Pfam" id="PF09136">
    <property type="entry name" value="Glucodextran_B"/>
    <property type="match status" value="1"/>
</dbReference>
<reference evidence="2 3" key="1">
    <citation type="journal article" date="2016" name="Nat. Commun.">
        <title>Thousands of microbial genomes shed light on interconnected biogeochemical processes in an aquifer system.</title>
        <authorList>
            <person name="Anantharaman K."/>
            <person name="Brown C.T."/>
            <person name="Hug L.A."/>
            <person name="Sharon I."/>
            <person name="Castelle C.J."/>
            <person name="Probst A.J."/>
            <person name="Thomas B.C."/>
            <person name="Singh A."/>
            <person name="Wilkins M.J."/>
            <person name="Karaoz U."/>
            <person name="Brodie E.L."/>
            <person name="Williams K.H."/>
            <person name="Hubbard S.S."/>
            <person name="Banfield J.F."/>
        </authorList>
    </citation>
    <scope>NUCLEOTIDE SEQUENCE [LARGE SCALE GENOMIC DNA]</scope>
</reference>
<dbReference type="EMBL" id="MHLU01000017">
    <property type="protein sequence ID" value="OGZ20433.1"/>
    <property type="molecule type" value="Genomic_DNA"/>
</dbReference>
<evidence type="ECO:0008006" key="4">
    <source>
        <dbReference type="Google" id="ProtNLM"/>
    </source>
</evidence>
<evidence type="ECO:0000313" key="3">
    <source>
        <dbReference type="Proteomes" id="UP000178106"/>
    </source>
</evidence>
<comment type="caution">
    <text evidence="2">The sequence shown here is derived from an EMBL/GenBank/DDBJ whole genome shotgun (WGS) entry which is preliminary data.</text>
</comment>
<dbReference type="InterPro" id="IPR013783">
    <property type="entry name" value="Ig-like_fold"/>
</dbReference>
<sequence>MYWTLKRMLAWGGISLVVTIIVIYAYVQARALIEGPKIVLESPTLQTSTSTLIQVRGHIKNAKVTTLQGRSIFIDTKGYFNEKLLLSEGYNIIVLTAADAQGRIERKTFEVVYENPTSLVATTSVSESQDATKIDDVIQ</sequence>
<dbReference type="Proteomes" id="UP000178106">
    <property type="component" value="Unassembled WGS sequence"/>
</dbReference>
<name>A0A1G2E3P0_9BACT</name>